<proteinExistence type="predicted"/>
<comment type="caution">
    <text evidence="1">The sequence shown here is derived from an EMBL/GenBank/DDBJ whole genome shotgun (WGS) entry which is preliminary data.</text>
</comment>
<name>A0A9P7Y892_9HELO</name>
<evidence type="ECO:0000313" key="1">
    <source>
        <dbReference type="EMBL" id="KAG9228910.1"/>
    </source>
</evidence>
<protein>
    <submittedName>
        <fullName evidence="1">Uncharacterized protein</fullName>
    </submittedName>
</protein>
<gene>
    <name evidence="1" type="ORF">BJ875DRAFT_476279</name>
</gene>
<dbReference type="OrthoDB" id="10532512at2759"/>
<dbReference type="Proteomes" id="UP000824998">
    <property type="component" value="Unassembled WGS sequence"/>
</dbReference>
<evidence type="ECO:0000313" key="2">
    <source>
        <dbReference type="Proteomes" id="UP000824998"/>
    </source>
</evidence>
<sequence>MSSTIPPQSPSSTSSITSTTTTTNALTTLFTPPPACTTQWIAFSRGDIYSPKETYIQRIHEDSFINFQSCYPTSTRAREDMYRNYLPLSYSPGICPAQYTTADSGYSGGLMKATCCASGFTLHTTNTSPYPLYSTYRYCISSYATATSALILKENGLYSTVHTNNAPVAVGPGIAVLDAVTVAWEVGDLPLFPSNARPVVGTEVLADLGEAESSLVVTTTEAAATAGAVPTSSRSEGCSPRVRRHAVAMGILYLILLGIAL</sequence>
<accession>A0A9P7Y892</accession>
<keyword evidence="2" id="KW-1185">Reference proteome</keyword>
<organism evidence="1 2">
    <name type="scientific">Amylocarpus encephaloides</name>
    <dbReference type="NCBI Taxonomy" id="45428"/>
    <lineage>
        <taxon>Eukaryota</taxon>
        <taxon>Fungi</taxon>
        <taxon>Dikarya</taxon>
        <taxon>Ascomycota</taxon>
        <taxon>Pezizomycotina</taxon>
        <taxon>Leotiomycetes</taxon>
        <taxon>Helotiales</taxon>
        <taxon>Helotiales incertae sedis</taxon>
        <taxon>Amylocarpus</taxon>
    </lineage>
</organism>
<reference evidence="1" key="1">
    <citation type="journal article" date="2021" name="IMA Fungus">
        <title>Genomic characterization of three marine fungi, including Emericellopsis atlantica sp. nov. with signatures of a generalist lifestyle and marine biomass degradation.</title>
        <authorList>
            <person name="Hagestad O.C."/>
            <person name="Hou L."/>
            <person name="Andersen J.H."/>
            <person name="Hansen E.H."/>
            <person name="Altermark B."/>
            <person name="Li C."/>
            <person name="Kuhnert E."/>
            <person name="Cox R.J."/>
            <person name="Crous P.W."/>
            <person name="Spatafora J.W."/>
            <person name="Lail K."/>
            <person name="Amirebrahimi M."/>
            <person name="Lipzen A."/>
            <person name="Pangilinan J."/>
            <person name="Andreopoulos W."/>
            <person name="Hayes R.D."/>
            <person name="Ng V."/>
            <person name="Grigoriev I.V."/>
            <person name="Jackson S.A."/>
            <person name="Sutton T.D.S."/>
            <person name="Dobson A.D.W."/>
            <person name="Rama T."/>
        </authorList>
    </citation>
    <scope>NUCLEOTIDE SEQUENCE</scope>
    <source>
        <strain evidence="1">TRa018bII</strain>
    </source>
</reference>
<dbReference type="EMBL" id="MU251842">
    <property type="protein sequence ID" value="KAG9228910.1"/>
    <property type="molecule type" value="Genomic_DNA"/>
</dbReference>
<dbReference type="AlphaFoldDB" id="A0A9P7Y892"/>